<evidence type="ECO:0000313" key="4">
    <source>
        <dbReference type="EMBL" id="PON92516.1"/>
    </source>
</evidence>
<dbReference type="EMBL" id="JXTC01000064">
    <property type="protein sequence ID" value="PON92516.1"/>
    <property type="molecule type" value="Genomic_DNA"/>
</dbReference>
<name>A0A2P5F3Z9_TREOI</name>
<dbReference type="Gene3D" id="1.25.40.20">
    <property type="entry name" value="Ankyrin repeat-containing domain"/>
    <property type="match status" value="1"/>
</dbReference>
<dbReference type="SMART" id="SM00248">
    <property type="entry name" value="ANK"/>
    <property type="match status" value="5"/>
</dbReference>
<evidence type="ECO:0000256" key="1">
    <source>
        <dbReference type="PROSITE-ProRule" id="PRU00023"/>
    </source>
</evidence>
<keyword evidence="3" id="KW-0472">Membrane</keyword>
<feature type="region of interest" description="Disordered" evidence="2">
    <location>
        <begin position="430"/>
        <end position="453"/>
    </location>
</feature>
<dbReference type="AlphaFoldDB" id="A0A2P5F3Z9"/>
<dbReference type="STRING" id="63057.A0A2P5F3Z9"/>
<feature type="transmembrane region" description="Helical" evidence="3">
    <location>
        <begin position="333"/>
        <end position="353"/>
    </location>
</feature>
<dbReference type="InterPro" id="IPR036770">
    <property type="entry name" value="Ankyrin_rpt-contain_sf"/>
</dbReference>
<reference evidence="5" key="1">
    <citation type="submission" date="2016-06" db="EMBL/GenBank/DDBJ databases">
        <title>Parallel loss of symbiosis genes in relatives of nitrogen-fixing non-legume Parasponia.</title>
        <authorList>
            <person name="Van Velzen R."/>
            <person name="Holmer R."/>
            <person name="Bu F."/>
            <person name="Rutten L."/>
            <person name="Van Zeijl A."/>
            <person name="Liu W."/>
            <person name="Santuari L."/>
            <person name="Cao Q."/>
            <person name="Sharma T."/>
            <person name="Shen D."/>
            <person name="Roswanjaya Y."/>
            <person name="Wardhani T."/>
            <person name="Kalhor M.S."/>
            <person name="Jansen J."/>
            <person name="Van den Hoogen J."/>
            <person name="Gungor B."/>
            <person name="Hartog M."/>
            <person name="Hontelez J."/>
            <person name="Verver J."/>
            <person name="Yang W.-C."/>
            <person name="Schijlen E."/>
            <person name="Repin R."/>
            <person name="Schilthuizen M."/>
            <person name="Schranz E."/>
            <person name="Heidstra R."/>
            <person name="Miyata K."/>
            <person name="Fedorova E."/>
            <person name="Kohlen W."/>
            <person name="Bisseling T."/>
            <person name="Smit S."/>
            <person name="Geurts R."/>
        </authorList>
    </citation>
    <scope>NUCLEOTIDE SEQUENCE [LARGE SCALE GENOMIC DNA]</scope>
    <source>
        <strain evidence="5">cv. RG33-2</strain>
    </source>
</reference>
<organism evidence="4 5">
    <name type="scientific">Trema orientale</name>
    <name type="common">Charcoal tree</name>
    <name type="synonym">Celtis orientalis</name>
    <dbReference type="NCBI Taxonomy" id="63057"/>
    <lineage>
        <taxon>Eukaryota</taxon>
        <taxon>Viridiplantae</taxon>
        <taxon>Streptophyta</taxon>
        <taxon>Embryophyta</taxon>
        <taxon>Tracheophyta</taxon>
        <taxon>Spermatophyta</taxon>
        <taxon>Magnoliopsida</taxon>
        <taxon>eudicotyledons</taxon>
        <taxon>Gunneridae</taxon>
        <taxon>Pentapetalae</taxon>
        <taxon>rosids</taxon>
        <taxon>fabids</taxon>
        <taxon>Rosales</taxon>
        <taxon>Cannabaceae</taxon>
        <taxon>Trema</taxon>
    </lineage>
</organism>
<dbReference type="PANTHER" id="PTHR24121:SF15">
    <property type="entry name" value="ANKYRIN REPEAT PROTEIN"/>
    <property type="match status" value="1"/>
</dbReference>
<keyword evidence="5" id="KW-1185">Reference proteome</keyword>
<evidence type="ECO:0000256" key="2">
    <source>
        <dbReference type="SAM" id="MobiDB-lite"/>
    </source>
</evidence>
<dbReference type="PANTHER" id="PTHR24121">
    <property type="entry name" value="NO MECHANORECEPTOR POTENTIAL C, ISOFORM D-RELATED"/>
    <property type="match status" value="1"/>
</dbReference>
<sequence>MIELEDQGELDKLFDDAMKGQWDKVIETYKKSQRAREAKITKADETALHLAVADGETKFALQLINVITDPATLSIQNEKGDTPLHLAAALGDLSVCIETIEKNPDGVTIRNSKGETPLFLAARYGKKKAFLYLHSINQEEEHLKRENGDTILHVTIAGDYFGLAIKIMKYYPGFVNSLNMDGLTPLHILASKSNAFRSSTSLGLFDRILYYCLVVDELEETQVDIAAYRKTAKGQKETSEQFPDNYQTCMNFVKLLKPKRQEIKLKWGVQKEDNSADVENPQNNGSSSVQDKGKEKSESKSKSDEKNLEQVSILSQGLGKLKKRSFPPNYDSFVLFFKLMVKALLIVLGVGIARIKEMESKKKLHLRAKLVMDEMVKHTKTYKSYGNTGLKPKDIMHRPTDEEERLFFGKTPEDQEKEIDQTEALQDLRGIKGDLSESDSSKDHKKPSDQGKS</sequence>
<protein>
    <submittedName>
        <fullName evidence="4">Transmembrane protein</fullName>
    </submittedName>
</protein>
<dbReference type="InParanoid" id="A0A2P5F3Z9"/>
<feature type="compositionally biased region" description="Polar residues" evidence="2">
    <location>
        <begin position="280"/>
        <end position="290"/>
    </location>
</feature>
<dbReference type="Proteomes" id="UP000237000">
    <property type="component" value="Unassembled WGS sequence"/>
</dbReference>
<feature type="region of interest" description="Disordered" evidence="2">
    <location>
        <begin position="274"/>
        <end position="308"/>
    </location>
</feature>
<proteinExistence type="predicted"/>
<gene>
    <name evidence="4" type="ORF">TorRG33x02_116100</name>
</gene>
<keyword evidence="1" id="KW-0040">ANK repeat</keyword>
<feature type="repeat" description="ANK" evidence="1">
    <location>
        <begin position="79"/>
        <end position="112"/>
    </location>
</feature>
<dbReference type="Pfam" id="PF12796">
    <property type="entry name" value="Ank_2"/>
    <property type="match status" value="1"/>
</dbReference>
<feature type="non-terminal residue" evidence="4">
    <location>
        <position position="453"/>
    </location>
</feature>
<dbReference type="SUPFAM" id="SSF48403">
    <property type="entry name" value="Ankyrin repeat"/>
    <property type="match status" value="1"/>
</dbReference>
<comment type="caution">
    <text evidence="4">The sequence shown here is derived from an EMBL/GenBank/DDBJ whole genome shotgun (WGS) entry which is preliminary data.</text>
</comment>
<feature type="compositionally biased region" description="Basic and acidic residues" evidence="2">
    <location>
        <begin position="291"/>
        <end position="308"/>
    </location>
</feature>
<evidence type="ECO:0000313" key="5">
    <source>
        <dbReference type="Proteomes" id="UP000237000"/>
    </source>
</evidence>
<dbReference type="PROSITE" id="PS50088">
    <property type="entry name" value="ANK_REPEAT"/>
    <property type="match status" value="1"/>
</dbReference>
<evidence type="ECO:0000256" key="3">
    <source>
        <dbReference type="SAM" id="Phobius"/>
    </source>
</evidence>
<accession>A0A2P5F3Z9</accession>
<keyword evidence="3" id="KW-1133">Transmembrane helix</keyword>
<dbReference type="OrthoDB" id="1930691at2759"/>
<keyword evidence="3 4" id="KW-0812">Transmembrane</keyword>
<dbReference type="InterPro" id="IPR002110">
    <property type="entry name" value="Ankyrin_rpt"/>
</dbReference>